<protein>
    <submittedName>
        <fullName evidence="2">GNAT family N-acetyltransferase</fullName>
    </submittedName>
</protein>
<dbReference type="Pfam" id="PF13420">
    <property type="entry name" value="Acetyltransf_4"/>
    <property type="match status" value="1"/>
</dbReference>
<gene>
    <name evidence="2" type="ORF">D7S89_16185</name>
</gene>
<evidence type="ECO:0000259" key="1">
    <source>
        <dbReference type="PROSITE" id="PS51186"/>
    </source>
</evidence>
<proteinExistence type="predicted"/>
<evidence type="ECO:0000313" key="3">
    <source>
        <dbReference type="Proteomes" id="UP000280434"/>
    </source>
</evidence>
<keyword evidence="2" id="KW-0808">Transferase</keyword>
<reference evidence="2 3" key="1">
    <citation type="submission" date="2018-10" db="EMBL/GenBank/DDBJ databases">
        <title>Paraburkholderia sp. 7MK8-2, isolated from soil.</title>
        <authorList>
            <person name="Gao Z.-H."/>
            <person name="Qiu L.-H."/>
        </authorList>
    </citation>
    <scope>NUCLEOTIDE SEQUENCE [LARGE SCALE GENOMIC DNA]</scope>
    <source>
        <strain evidence="2 3">7MK8-2</strain>
    </source>
</reference>
<dbReference type="AlphaFoldDB" id="A0A494X8U9"/>
<dbReference type="PROSITE" id="PS51186">
    <property type="entry name" value="GNAT"/>
    <property type="match status" value="1"/>
</dbReference>
<dbReference type="GO" id="GO:0016747">
    <property type="term" value="F:acyltransferase activity, transferring groups other than amino-acyl groups"/>
    <property type="evidence" value="ECO:0007669"/>
    <property type="project" value="InterPro"/>
</dbReference>
<organism evidence="2 3">
    <name type="scientific">Trinickia fusca</name>
    <dbReference type="NCBI Taxonomy" id="2419777"/>
    <lineage>
        <taxon>Bacteria</taxon>
        <taxon>Pseudomonadati</taxon>
        <taxon>Pseudomonadota</taxon>
        <taxon>Betaproteobacteria</taxon>
        <taxon>Burkholderiales</taxon>
        <taxon>Burkholderiaceae</taxon>
        <taxon>Trinickia</taxon>
    </lineage>
</organism>
<feature type="domain" description="N-acetyltransferase" evidence="1">
    <location>
        <begin position="31"/>
        <end position="195"/>
    </location>
</feature>
<evidence type="ECO:0000313" key="2">
    <source>
        <dbReference type="EMBL" id="RKP46890.1"/>
    </source>
</evidence>
<keyword evidence="3" id="KW-1185">Reference proteome</keyword>
<dbReference type="RefSeq" id="WP_121278745.1">
    <property type="nucleotide sequence ID" value="NZ_RBZV01000006.1"/>
</dbReference>
<accession>A0A494X8U9</accession>
<dbReference type="OrthoDB" id="5459937at2"/>
<dbReference type="Gene3D" id="3.40.630.30">
    <property type="match status" value="1"/>
</dbReference>
<dbReference type="EMBL" id="RBZV01000006">
    <property type="protein sequence ID" value="RKP46890.1"/>
    <property type="molecule type" value="Genomic_DNA"/>
</dbReference>
<dbReference type="InterPro" id="IPR016181">
    <property type="entry name" value="Acyl_CoA_acyltransferase"/>
</dbReference>
<dbReference type="InterPro" id="IPR000182">
    <property type="entry name" value="GNAT_dom"/>
</dbReference>
<dbReference type="Proteomes" id="UP000280434">
    <property type="component" value="Unassembled WGS sequence"/>
</dbReference>
<dbReference type="SUPFAM" id="SSF55729">
    <property type="entry name" value="Acyl-CoA N-acyltransferases (Nat)"/>
    <property type="match status" value="1"/>
</dbReference>
<comment type="caution">
    <text evidence="2">The sequence shown here is derived from an EMBL/GenBank/DDBJ whole genome shotgun (WGS) entry which is preliminary data.</text>
</comment>
<sequence>MTDTSVVEKAGAERGLISKALLDRMLRLEHAKARKARAEDWPAILDIINETVHDSRRSLTASPVTEASAGGTIERFQRHRWPLLVLEVEGEIVAYSSARSLRWGDAATRQMAEVAIYLKQEWYGTGAALLAGLHLYAEARSKGFELATSWIAGGNTASIAVAKAFGLTLWGILPNAICHGGTRSDLHIYGASLFDSSWLEHLAIMKAKSDERIARLKARAARYGGAGTSPVAQA</sequence>
<name>A0A494X8U9_9BURK</name>